<dbReference type="InterPro" id="IPR017900">
    <property type="entry name" value="4Fe4S_Fe_S_CS"/>
</dbReference>
<evidence type="ECO:0000256" key="4">
    <source>
        <dbReference type="ARBA" id="ARBA00022741"/>
    </source>
</evidence>
<protein>
    <submittedName>
        <fullName evidence="12">Transcriptional regulators containing an AAA-type ATPase domain and a DNA-binding domain</fullName>
    </submittedName>
</protein>
<evidence type="ECO:0000256" key="5">
    <source>
        <dbReference type="ARBA" id="ARBA00022840"/>
    </source>
</evidence>
<evidence type="ECO:0000256" key="9">
    <source>
        <dbReference type="SAM" id="Phobius"/>
    </source>
</evidence>
<feature type="transmembrane region" description="Helical" evidence="9">
    <location>
        <begin position="325"/>
        <end position="349"/>
    </location>
</feature>
<gene>
    <name evidence="12" type="ordered locus">Cyagr_0766</name>
</gene>
<keyword evidence="9" id="KW-0812">Transmembrane</keyword>
<feature type="domain" description="4Fe-4S ferredoxin-type" evidence="11">
    <location>
        <begin position="485"/>
        <end position="515"/>
    </location>
</feature>
<dbReference type="KEGG" id="cgc:Cyagr_0766"/>
<feature type="transmembrane region" description="Helical" evidence="9">
    <location>
        <begin position="529"/>
        <end position="547"/>
    </location>
</feature>
<keyword evidence="9" id="KW-1133">Transmembrane helix</keyword>
<dbReference type="eggNOG" id="COG0348">
    <property type="taxonomic scope" value="Bacteria"/>
</dbReference>
<dbReference type="InterPro" id="IPR058031">
    <property type="entry name" value="AAA_lid_NorR"/>
</dbReference>
<keyword evidence="2" id="KW-1003">Cell membrane</keyword>
<dbReference type="GO" id="GO:0051536">
    <property type="term" value="F:iron-sulfur cluster binding"/>
    <property type="evidence" value="ECO:0007669"/>
    <property type="project" value="UniProtKB-KW"/>
</dbReference>
<evidence type="ECO:0000313" key="12">
    <source>
        <dbReference type="EMBL" id="AFY27953.1"/>
    </source>
</evidence>
<dbReference type="eggNOG" id="COG1221">
    <property type="taxonomic scope" value="Bacteria"/>
</dbReference>
<dbReference type="HOGENOM" id="CLU_017386_0_0_3"/>
<evidence type="ECO:0000259" key="10">
    <source>
        <dbReference type="PROSITE" id="PS50045"/>
    </source>
</evidence>
<dbReference type="GO" id="GO:0046872">
    <property type="term" value="F:metal ion binding"/>
    <property type="evidence" value="ECO:0007669"/>
    <property type="project" value="UniProtKB-KW"/>
</dbReference>
<dbReference type="Pfam" id="PF00158">
    <property type="entry name" value="Sigma54_activat"/>
    <property type="match status" value="1"/>
</dbReference>
<evidence type="ECO:0000256" key="7">
    <source>
        <dbReference type="ARBA" id="ARBA00023014"/>
    </source>
</evidence>
<sequence>MTSTPQDAAETARAALLRLAPHLLGRVRRGVVGSSRYAQKLRQAIRDAAADAAGGPVLISGEPGLEKDNIAALIHFGSAARKQLLVQLNGALLRPDGAELFAAGADGLTLLDCLGGGSLLLDQIDRADPQLRPALLELARSGRWVSPDDGRERFFPGRVYLTAETTAPDFDAFCRHIRVPPLRVRRQDLGEWLRYGVRQKARCLGWATPPTVSEGLIKRLQTYDFPGNIRELTLVIERALRQCAEGRPAVLPDEVFWTGRRSQRARFDLWRWKPQLRDLMRSPLLWNGLLFGVVSWVFVLVNLWLWLGPQDRQHNGALNMFWAWWWPLILLTYPIVGRLWCSFCPFMVWGEVSQRIAGALGWQPARWPRGDSDAWAAPILAAGFAAILVWEAVWNLENSAWLSSCLLLLITLGAVIGSLRFEKRFWCRHLCPVGGMNALFAKLAISELRAQAGICSGSCTSYACFKGGPAEGEGLATAGCPLGTHPAHLEDNRNCVLCLTCAQACPHRSVQLRLRPPAADLQRDMDPPAGEVGLILVLAGGVCLHHWQRLLGGVALAPAHLHEGPLLPRLAFATLALALPAGVFLLVRHLRGWGRRPEVAASRLRLCLYALLPLLWALMLADHLPLGMAEGGLVLPVSVGPWWPQLAGWLPAWSADGHVIAFCQSLVVAVGVAGSVVLLRRLLQPLRWGWLALGWLALGLGTGGRWLVAGG</sequence>
<reference evidence="13" key="1">
    <citation type="journal article" date="2013" name="Proc. Natl. Acad. Sci. U.S.A.">
        <title>Improving the coverage of the cyanobacterial phylum using diversity-driven genome sequencing.</title>
        <authorList>
            <person name="Shih P.M."/>
            <person name="Wu D."/>
            <person name="Latifi A."/>
            <person name="Axen S.D."/>
            <person name="Fewer D.P."/>
            <person name="Talla E."/>
            <person name="Calteau A."/>
            <person name="Cai F."/>
            <person name="Tandeau de Marsac N."/>
            <person name="Rippka R."/>
            <person name="Herdman M."/>
            <person name="Sivonen K."/>
            <person name="Coursin T."/>
            <person name="Laurent T."/>
            <person name="Goodwin L."/>
            <person name="Nolan M."/>
            <person name="Davenport K.W."/>
            <person name="Han C.S."/>
            <person name="Rubin E.M."/>
            <person name="Eisen J.A."/>
            <person name="Woyke T."/>
            <person name="Gugger M."/>
            <person name="Kerfeld C.A."/>
        </authorList>
    </citation>
    <scope>NUCLEOTIDE SEQUENCE [LARGE SCALE GENOMIC DNA]</scope>
    <source>
        <strain evidence="13">ATCC 27147 / PCC 6307</strain>
    </source>
</reference>
<feature type="transmembrane region" description="Helical" evidence="9">
    <location>
        <begin position="608"/>
        <end position="626"/>
    </location>
</feature>
<feature type="transmembrane region" description="Helical" evidence="9">
    <location>
        <begin position="659"/>
        <end position="679"/>
    </location>
</feature>
<dbReference type="STRING" id="292564.Cyagr_0766"/>
<dbReference type="RefSeq" id="WP_015108407.1">
    <property type="nucleotide sequence ID" value="NC_019675.1"/>
</dbReference>
<dbReference type="PATRIC" id="fig|292564.3.peg.714"/>
<keyword evidence="4" id="KW-0547">Nucleotide-binding</keyword>
<dbReference type="GO" id="GO:0005524">
    <property type="term" value="F:ATP binding"/>
    <property type="evidence" value="ECO:0007669"/>
    <property type="project" value="InterPro"/>
</dbReference>
<dbReference type="EMBL" id="CP003495">
    <property type="protein sequence ID" value="AFY27953.1"/>
    <property type="molecule type" value="Genomic_DNA"/>
</dbReference>
<keyword evidence="5" id="KW-0067">ATP-binding</keyword>
<dbReference type="PANTHER" id="PTHR30224:SF4">
    <property type="entry name" value="ELECTRON TRANSPORT PROTEIN YCCM-RELATED"/>
    <property type="match status" value="1"/>
</dbReference>
<feature type="transmembrane region" description="Helical" evidence="9">
    <location>
        <begin position="374"/>
        <end position="394"/>
    </location>
</feature>
<dbReference type="PROSITE" id="PS00198">
    <property type="entry name" value="4FE4S_FER_1"/>
    <property type="match status" value="1"/>
</dbReference>
<evidence type="ECO:0000256" key="2">
    <source>
        <dbReference type="ARBA" id="ARBA00022475"/>
    </source>
</evidence>
<keyword evidence="6" id="KW-0408">Iron</keyword>
<keyword evidence="3" id="KW-0479">Metal-binding</keyword>
<dbReference type="Gene3D" id="1.10.8.60">
    <property type="match status" value="1"/>
</dbReference>
<feature type="transmembrane region" description="Helical" evidence="9">
    <location>
        <begin position="284"/>
        <end position="305"/>
    </location>
</feature>
<dbReference type="Pfam" id="PF12801">
    <property type="entry name" value="Fer4_5"/>
    <property type="match status" value="2"/>
</dbReference>
<comment type="subcellular location">
    <subcellularLocation>
        <location evidence="1">Cell membrane</location>
    </subcellularLocation>
</comment>
<dbReference type="InterPro" id="IPR052378">
    <property type="entry name" value="NosR_regulator"/>
</dbReference>
<keyword evidence="8 9" id="KW-0472">Membrane</keyword>
<evidence type="ECO:0000256" key="6">
    <source>
        <dbReference type="ARBA" id="ARBA00023004"/>
    </source>
</evidence>
<keyword evidence="7" id="KW-0411">Iron-sulfur</keyword>
<feature type="transmembrane region" description="Helical" evidence="9">
    <location>
        <begin position="567"/>
        <end position="587"/>
    </location>
</feature>
<dbReference type="PANTHER" id="PTHR30224">
    <property type="entry name" value="ELECTRON TRANSPORT PROTEIN"/>
    <property type="match status" value="1"/>
</dbReference>
<proteinExistence type="predicted"/>
<dbReference type="InterPro" id="IPR002078">
    <property type="entry name" value="Sigma_54_int"/>
</dbReference>
<feature type="domain" description="Sigma-54 factor interaction" evidence="10">
    <location>
        <begin position="31"/>
        <end position="241"/>
    </location>
</feature>
<name>K9P4P3_CYAGP</name>
<evidence type="ECO:0000313" key="13">
    <source>
        <dbReference type="Proteomes" id="UP000010388"/>
    </source>
</evidence>
<dbReference type="GO" id="GO:0006355">
    <property type="term" value="P:regulation of DNA-templated transcription"/>
    <property type="evidence" value="ECO:0007669"/>
    <property type="project" value="InterPro"/>
</dbReference>
<keyword evidence="12" id="KW-0238">DNA-binding</keyword>
<dbReference type="InterPro" id="IPR027417">
    <property type="entry name" value="P-loop_NTPase"/>
</dbReference>
<evidence type="ECO:0000256" key="8">
    <source>
        <dbReference type="ARBA" id="ARBA00023136"/>
    </source>
</evidence>
<dbReference type="PROSITE" id="PS51379">
    <property type="entry name" value="4FE4S_FER_2"/>
    <property type="match status" value="1"/>
</dbReference>
<dbReference type="SUPFAM" id="SSF52540">
    <property type="entry name" value="P-loop containing nucleoside triphosphate hydrolases"/>
    <property type="match status" value="1"/>
</dbReference>
<dbReference type="InterPro" id="IPR017896">
    <property type="entry name" value="4Fe4S_Fe-S-bd"/>
</dbReference>
<dbReference type="GO" id="GO:0005886">
    <property type="term" value="C:plasma membrane"/>
    <property type="evidence" value="ECO:0007669"/>
    <property type="project" value="UniProtKB-SubCell"/>
</dbReference>
<evidence type="ECO:0000256" key="1">
    <source>
        <dbReference type="ARBA" id="ARBA00004236"/>
    </source>
</evidence>
<dbReference type="OrthoDB" id="9771372at2"/>
<organism evidence="12 13">
    <name type="scientific">Cyanobium gracile (strain ATCC 27147 / PCC 6307)</name>
    <dbReference type="NCBI Taxonomy" id="292564"/>
    <lineage>
        <taxon>Bacteria</taxon>
        <taxon>Bacillati</taxon>
        <taxon>Cyanobacteriota</taxon>
        <taxon>Cyanophyceae</taxon>
        <taxon>Synechococcales</taxon>
        <taxon>Prochlorococcaceae</taxon>
        <taxon>Cyanobium</taxon>
    </lineage>
</organism>
<dbReference type="PROSITE" id="PS50045">
    <property type="entry name" value="SIGMA54_INTERACT_4"/>
    <property type="match status" value="1"/>
</dbReference>
<feature type="transmembrane region" description="Helical" evidence="9">
    <location>
        <begin position="688"/>
        <end position="708"/>
    </location>
</feature>
<evidence type="ECO:0000256" key="3">
    <source>
        <dbReference type="ARBA" id="ARBA00022723"/>
    </source>
</evidence>
<dbReference type="AlphaFoldDB" id="K9P4P3"/>
<dbReference type="Proteomes" id="UP000010388">
    <property type="component" value="Chromosome"/>
</dbReference>
<feature type="transmembrane region" description="Helical" evidence="9">
    <location>
        <begin position="400"/>
        <end position="419"/>
    </location>
</feature>
<dbReference type="Gene3D" id="3.40.50.300">
    <property type="entry name" value="P-loop containing nucleotide triphosphate hydrolases"/>
    <property type="match status" value="1"/>
</dbReference>
<dbReference type="Pfam" id="PF25601">
    <property type="entry name" value="AAA_lid_14"/>
    <property type="match status" value="1"/>
</dbReference>
<accession>K9P4P3</accession>
<dbReference type="GO" id="GO:0003677">
    <property type="term" value="F:DNA binding"/>
    <property type="evidence" value="ECO:0007669"/>
    <property type="project" value="UniProtKB-KW"/>
</dbReference>
<evidence type="ECO:0000259" key="11">
    <source>
        <dbReference type="PROSITE" id="PS51379"/>
    </source>
</evidence>